<reference evidence="1 2" key="1">
    <citation type="submission" date="2019-03" db="EMBL/GenBank/DDBJ databases">
        <title>Genomic Encyclopedia of Type Strains, Phase IV (KMG-IV): sequencing the most valuable type-strain genomes for metagenomic binning, comparative biology and taxonomic classification.</title>
        <authorList>
            <person name="Goeker M."/>
        </authorList>
    </citation>
    <scope>NUCLEOTIDE SEQUENCE [LARGE SCALE GENOMIC DNA]</scope>
    <source>
        <strain evidence="1 2">DSM 654</strain>
    </source>
</reference>
<dbReference type="RefSeq" id="WP_132571419.1">
    <property type="nucleotide sequence ID" value="NZ_CBCSGL010000038.1"/>
</dbReference>
<proteinExistence type="predicted"/>
<gene>
    <name evidence="1" type="ORF">EV671_10111</name>
</gene>
<evidence type="ECO:0000313" key="2">
    <source>
        <dbReference type="Proteomes" id="UP000295110"/>
    </source>
</evidence>
<keyword evidence="2" id="KW-1185">Reference proteome</keyword>
<comment type="caution">
    <text evidence="1">The sequence shown here is derived from an EMBL/GenBank/DDBJ whole genome shotgun (WGS) entry which is preliminary data.</text>
</comment>
<dbReference type="EMBL" id="SMBU01000011">
    <property type="protein sequence ID" value="TCU97328.1"/>
    <property type="molecule type" value="Genomic_DNA"/>
</dbReference>
<organism evidence="1 2">
    <name type="scientific">Roseateles saccharophilus</name>
    <name type="common">Pseudomonas saccharophila</name>
    <dbReference type="NCBI Taxonomy" id="304"/>
    <lineage>
        <taxon>Bacteria</taxon>
        <taxon>Pseudomonadati</taxon>
        <taxon>Pseudomonadota</taxon>
        <taxon>Betaproteobacteria</taxon>
        <taxon>Burkholderiales</taxon>
        <taxon>Sphaerotilaceae</taxon>
        <taxon>Roseateles</taxon>
    </lineage>
</organism>
<sequence length="87" mass="9763">MKLNPTPRRLLQLDALFIGRGPARGLREAREPVFEDARLPDEAEAASQRLASVRLGRVAAEVALEEGGQRQYAPRREAEVLEFRARP</sequence>
<evidence type="ECO:0000313" key="1">
    <source>
        <dbReference type="EMBL" id="TCU97328.1"/>
    </source>
</evidence>
<accession>A0A4R3V2A8</accession>
<dbReference type="AlphaFoldDB" id="A0A4R3V2A8"/>
<name>A0A4R3V2A8_ROSSA</name>
<protein>
    <submittedName>
        <fullName evidence="1">Uncharacterized protein</fullName>
    </submittedName>
</protein>
<dbReference type="Proteomes" id="UP000295110">
    <property type="component" value="Unassembled WGS sequence"/>
</dbReference>